<dbReference type="HAMAP" id="MF_01343_B">
    <property type="entry name" value="Ribosomal_uS15_B"/>
    <property type="match status" value="1"/>
</dbReference>
<dbReference type="GeneID" id="28979318"/>
<dbReference type="OMA" id="ITHAPGI"/>
<feature type="region of interest" description="Disordered" evidence="4">
    <location>
        <begin position="1"/>
        <end position="93"/>
    </location>
</feature>
<dbReference type="PANTHER" id="PTHR23321">
    <property type="entry name" value="RIBOSOMAL PROTEIN S15, BACTERIAL AND ORGANELLAR"/>
    <property type="match status" value="1"/>
</dbReference>
<dbReference type="SUPFAM" id="SSF47060">
    <property type="entry name" value="S15/NS1 RNA-binding domain"/>
    <property type="match status" value="1"/>
</dbReference>
<dbReference type="STRING" id="578459.A0A194S8U0"/>
<protein>
    <recommendedName>
        <fullName evidence="7">Ribosomal protein S15</fullName>
    </recommendedName>
</protein>
<reference evidence="5 6" key="1">
    <citation type="journal article" date="2015" name="Front. Microbiol.">
        <title>Genome sequence of the plant growth promoting endophytic yeast Rhodotorula graminis WP1.</title>
        <authorList>
            <person name="Firrincieli A."/>
            <person name="Otillar R."/>
            <person name="Salamov A."/>
            <person name="Schmutz J."/>
            <person name="Khan Z."/>
            <person name="Redman R.S."/>
            <person name="Fleck N.D."/>
            <person name="Lindquist E."/>
            <person name="Grigoriev I.V."/>
            <person name="Doty S.L."/>
        </authorList>
    </citation>
    <scope>NUCLEOTIDE SEQUENCE [LARGE SCALE GENOMIC DNA]</scope>
    <source>
        <strain evidence="5 6">WP1</strain>
    </source>
</reference>
<evidence type="ECO:0000256" key="4">
    <source>
        <dbReference type="SAM" id="MobiDB-lite"/>
    </source>
</evidence>
<dbReference type="InterPro" id="IPR000589">
    <property type="entry name" value="Ribosomal_uS15"/>
</dbReference>
<organism evidence="5 6">
    <name type="scientific">Rhodotorula graminis (strain WP1)</name>
    <dbReference type="NCBI Taxonomy" id="578459"/>
    <lineage>
        <taxon>Eukaryota</taxon>
        <taxon>Fungi</taxon>
        <taxon>Dikarya</taxon>
        <taxon>Basidiomycota</taxon>
        <taxon>Pucciniomycotina</taxon>
        <taxon>Microbotryomycetes</taxon>
        <taxon>Sporidiobolales</taxon>
        <taxon>Sporidiobolaceae</taxon>
        <taxon>Rhodotorula</taxon>
    </lineage>
</organism>
<keyword evidence="2" id="KW-0689">Ribosomal protein</keyword>
<keyword evidence="3" id="KW-0687">Ribonucleoprotein</keyword>
<dbReference type="AlphaFoldDB" id="A0A194S8U0"/>
<sequence length="339" mass="36514">MLSRAAVQSARAPLGAIASTSRATATLTSPAPAPSSQPSHARPFSSSAPAEESKARRKTRLVRKANLEKKVQLVRHNDQARPDPVHGYRKGNDDLWNKSLLNRILLRRDDVWGDVVQVDGNSSSPSSSSSAVVNEQGQSSSGGSSSGDGTPTRYTPKLFNFGLDAATAEQLSSVLPATSALRATLGDGEGGAPSSVDAVVLERFERATDAEERKRDALMRIVDLRNADSKGIEVENTRRIAATFGRTPGDTASPEVQAAILTMRIRSLSSHLVSSPRDVQNRQALRLLVARRAKVLKYLRAVSVARYEECLEQIGVEPRAVEGEVVVSKQELRTMIRGA</sequence>
<dbReference type="Pfam" id="PF00312">
    <property type="entry name" value="Ribosomal_S15"/>
    <property type="match status" value="1"/>
</dbReference>
<dbReference type="RefSeq" id="XP_018273061.1">
    <property type="nucleotide sequence ID" value="XM_018418871.1"/>
</dbReference>
<dbReference type="SMART" id="SM01387">
    <property type="entry name" value="Ribosomal_S15"/>
    <property type="match status" value="1"/>
</dbReference>
<dbReference type="NCBIfam" id="TIGR00952">
    <property type="entry name" value="S15_bact"/>
    <property type="match status" value="1"/>
</dbReference>
<evidence type="ECO:0000313" key="6">
    <source>
        <dbReference type="Proteomes" id="UP000053890"/>
    </source>
</evidence>
<evidence type="ECO:0000313" key="5">
    <source>
        <dbReference type="EMBL" id="KPV77012.1"/>
    </source>
</evidence>
<keyword evidence="6" id="KW-1185">Reference proteome</keyword>
<dbReference type="PROSITE" id="PS00362">
    <property type="entry name" value="RIBOSOMAL_S15"/>
    <property type="match status" value="1"/>
</dbReference>
<dbReference type="EMBL" id="KQ474075">
    <property type="protein sequence ID" value="KPV77012.1"/>
    <property type="molecule type" value="Genomic_DNA"/>
</dbReference>
<gene>
    <name evidence="5" type="ORF">RHOBADRAFT_66124</name>
</gene>
<name>A0A194S8U0_RHOGW</name>
<feature type="compositionally biased region" description="Basic and acidic residues" evidence="4">
    <location>
        <begin position="65"/>
        <end position="93"/>
    </location>
</feature>
<feature type="compositionally biased region" description="Low complexity" evidence="4">
    <location>
        <begin position="16"/>
        <end position="39"/>
    </location>
</feature>
<dbReference type="GO" id="GO:0005840">
    <property type="term" value="C:ribosome"/>
    <property type="evidence" value="ECO:0007669"/>
    <property type="project" value="UniProtKB-KW"/>
</dbReference>
<dbReference type="Gene3D" id="1.10.287.10">
    <property type="entry name" value="S15/NS1, RNA-binding"/>
    <property type="match status" value="1"/>
</dbReference>
<dbReference type="GO" id="GO:0005737">
    <property type="term" value="C:cytoplasm"/>
    <property type="evidence" value="ECO:0007669"/>
    <property type="project" value="UniProtKB-ARBA"/>
</dbReference>
<dbReference type="InterPro" id="IPR005290">
    <property type="entry name" value="Ribosomal_uS15_bac-type"/>
</dbReference>
<dbReference type="OrthoDB" id="441444at2759"/>
<evidence type="ECO:0000256" key="3">
    <source>
        <dbReference type="ARBA" id="ARBA00023274"/>
    </source>
</evidence>
<feature type="region of interest" description="Disordered" evidence="4">
    <location>
        <begin position="117"/>
        <end position="153"/>
    </location>
</feature>
<dbReference type="GO" id="GO:0003735">
    <property type="term" value="F:structural constituent of ribosome"/>
    <property type="evidence" value="ECO:0007669"/>
    <property type="project" value="InterPro"/>
</dbReference>
<dbReference type="GO" id="GO:0006412">
    <property type="term" value="P:translation"/>
    <property type="evidence" value="ECO:0007669"/>
    <property type="project" value="InterPro"/>
</dbReference>
<dbReference type="Proteomes" id="UP000053890">
    <property type="component" value="Unassembled WGS sequence"/>
</dbReference>
<dbReference type="PANTHER" id="PTHR23321:SF26">
    <property type="entry name" value="SMALL RIBOSOMAL SUBUNIT PROTEIN US15M"/>
    <property type="match status" value="1"/>
</dbReference>
<feature type="compositionally biased region" description="Low complexity" evidence="4">
    <location>
        <begin position="117"/>
        <end position="143"/>
    </location>
</feature>
<proteinExistence type="inferred from homology"/>
<accession>A0A194S8U0</accession>
<evidence type="ECO:0000256" key="2">
    <source>
        <dbReference type="ARBA" id="ARBA00022980"/>
    </source>
</evidence>
<evidence type="ECO:0000256" key="1">
    <source>
        <dbReference type="ARBA" id="ARBA00008434"/>
    </source>
</evidence>
<dbReference type="GO" id="GO:1990904">
    <property type="term" value="C:ribonucleoprotein complex"/>
    <property type="evidence" value="ECO:0007669"/>
    <property type="project" value="UniProtKB-KW"/>
</dbReference>
<comment type="similarity">
    <text evidence="1">Belongs to the universal ribosomal protein uS15 family.</text>
</comment>
<dbReference type="InterPro" id="IPR009068">
    <property type="entry name" value="uS15_NS1_RNA-bd_sf"/>
</dbReference>
<evidence type="ECO:0008006" key="7">
    <source>
        <dbReference type="Google" id="ProtNLM"/>
    </source>
</evidence>
<dbReference type="CDD" id="cd00677">
    <property type="entry name" value="S15_NS1_EPRS_RNA-bind"/>
    <property type="match status" value="1"/>
</dbReference>